<keyword evidence="4 6" id="KW-0472">Membrane</keyword>
<dbReference type="InterPro" id="IPR037673">
    <property type="entry name" value="MSC/AndL"/>
</dbReference>
<dbReference type="PANTHER" id="PTHR30266:SF2">
    <property type="entry name" value="LARGE-CONDUCTANCE MECHANOSENSITIVE CHANNEL"/>
    <property type="match status" value="1"/>
</dbReference>
<organism evidence="7 8">
    <name type="scientific">Nocardioides marinquilinus</name>
    <dbReference type="NCBI Taxonomy" id="1210400"/>
    <lineage>
        <taxon>Bacteria</taxon>
        <taxon>Bacillati</taxon>
        <taxon>Actinomycetota</taxon>
        <taxon>Actinomycetes</taxon>
        <taxon>Propionibacteriales</taxon>
        <taxon>Nocardioidaceae</taxon>
        <taxon>Nocardioides</taxon>
    </lineage>
</organism>
<dbReference type="RefSeq" id="WP_345456295.1">
    <property type="nucleotide sequence ID" value="NZ_BAABKG010000002.1"/>
</dbReference>
<name>A0ABP9PEY4_9ACTN</name>
<gene>
    <name evidence="7" type="primary">mscL</name>
    <name evidence="7" type="ORF">GCM10023340_14530</name>
</gene>
<feature type="region of interest" description="Disordered" evidence="5">
    <location>
        <begin position="114"/>
        <end position="134"/>
    </location>
</feature>
<comment type="caution">
    <text evidence="7">The sequence shown here is derived from an EMBL/GenBank/DDBJ whole genome shotgun (WGS) entry which is preliminary data.</text>
</comment>
<evidence type="ECO:0000256" key="2">
    <source>
        <dbReference type="ARBA" id="ARBA00022692"/>
    </source>
</evidence>
<dbReference type="Proteomes" id="UP001500221">
    <property type="component" value="Unassembled WGS sequence"/>
</dbReference>
<evidence type="ECO:0000256" key="1">
    <source>
        <dbReference type="ARBA" id="ARBA00004141"/>
    </source>
</evidence>
<dbReference type="Pfam" id="PF01741">
    <property type="entry name" value="MscL"/>
    <property type="match status" value="1"/>
</dbReference>
<dbReference type="PANTHER" id="PTHR30266">
    <property type="entry name" value="MECHANOSENSITIVE CHANNEL MSCL"/>
    <property type="match status" value="1"/>
</dbReference>
<proteinExistence type="predicted"/>
<reference evidence="8" key="1">
    <citation type="journal article" date="2019" name="Int. J. Syst. Evol. Microbiol.">
        <title>The Global Catalogue of Microorganisms (GCM) 10K type strain sequencing project: providing services to taxonomists for standard genome sequencing and annotation.</title>
        <authorList>
            <consortium name="The Broad Institute Genomics Platform"/>
            <consortium name="The Broad Institute Genome Sequencing Center for Infectious Disease"/>
            <person name="Wu L."/>
            <person name="Ma J."/>
        </authorList>
    </citation>
    <scope>NUCLEOTIDE SEQUENCE [LARGE SCALE GENOMIC DNA]</scope>
    <source>
        <strain evidence="8">JCM 18459</strain>
    </source>
</reference>
<evidence type="ECO:0000256" key="3">
    <source>
        <dbReference type="ARBA" id="ARBA00022989"/>
    </source>
</evidence>
<keyword evidence="8" id="KW-1185">Reference proteome</keyword>
<evidence type="ECO:0000256" key="6">
    <source>
        <dbReference type="SAM" id="Phobius"/>
    </source>
</evidence>
<dbReference type="Gene3D" id="1.10.1200.120">
    <property type="entry name" value="Large-conductance mechanosensitive channel, MscL, domain 1"/>
    <property type="match status" value="1"/>
</dbReference>
<sequence length="134" mass="14196">MLNGFRNFVFRGNLVDLAVAVIIGAAFGTVVTTFTAWLTSQLPSSLDDVFTNRENSFGAFMNAVISFLILAAVVYFLIVVPYVKAKERFFPSPAPGTPEDITLLRDIRDILQSSAAGGSTGGGHAAPPSGLDKA</sequence>
<evidence type="ECO:0000313" key="7">
    <source>
        <dbReference type="EMBL" id="GAA5145349.1"/>
    </source>
</evidence>
<comment type="subcellular location">
    <subcellularLocation>
        <location evidence="1">Membrane</location>
        <topology evidence="1">Multi-pass membrane protein</topology>
    </subcellularLocation>
</comment>
<evidence type="ECO:0000256" key="5">
    <source>
        <dbReference type="SAM" id="MobiDB-lite"/>
    </source>
</evidence>
<accession>A0ABP9PEY4</accession>
<feature type="transmembrane region" description="Helical" evidence="6">
    <location>
        <begin position="59"/>
        <end position="83"/>
    </location>
</feature>
<evidence type="ECO:0000313" key="8">
    <source>
        <dbReference type="Proteomes" id="UP001500221"/>
    </source>
</evidence>
<dbReference type="EMBL" id="BAABKG010000002">
    <property type="protein sequence ID" value="GAA5145349.1"/>
    <property type="molecule type" value="Genomic_DNA"/>
</dbReference>
<protein>
    <submittedName>
        <fullName evidence="7">Large-conductance mechanosensitive channel protein MscL</fullName>
    </submittedName>
</protein>
<keyword evidence="3 6" id="KW-1133">Transmembrane helix</keyword>
<dbReference type="InterPro" id="IPR036019">
    <property type="entry name" value="MscL_channel"/>
</dbReference>
<dbReference type="PROSITE" id="PS01327">
    <property type="entry name" value="MSCL"/>
    <property type="match status" value="1"/>
</dbReference>
<feature type="transmembrane region" description="Helical" evidence="6">
    <location>
        <begin position="12"/>
        <end position="39"/>
    </location>
</feature>
<dbReference type="SUPFAM" id="SSF81330">
    <property type="entry name" value="Gated mechanosensitive channel"/>
    <property type="match status" value="1"/>
</dbReference>
<evidence type="ECO:0000256" key="4">
    <source>
        <dbReference type="ARBA" id="ARBA00023136"/>
    </source>
</evidence>
<feature type="compositionally biased region" description="Low complexity" evidence="5">
    <location>
        <begin position="125"/>
        <end position="134"/>
    </location>
</feature>
<keyword evidence="2 6" id="KW-0812">Transmembrane</keyword>
<dbReference type="InterPro" id="IPR019823">
    <property type="entry name" value="Mechanosensitive_channel_CS"/>
</dbReference>